<evidence type="ECO:0000313" key="2">
    <source>
        <dbReference type="Proteomes" id="UP000326061"/>
    </source>
</evidence>
<dbReference type="GO" id="GO:0003677">
    <property type="term" value="F:DNA binding"/>
    <property type="evidence" value="ECO:0007669"/>
    <property type="project" value="InterPro"/>
</dbReference>
<name>A0AAJ4A279_9BACT</name>
<organism evidence="1 2">
    <name type="scientific">Sulfurimonas xiamenensis</name>
    <dbReference type="NCBI Taxonomy" id="2590021"/>
    <lineage>
        <taxon>Bacteria</taxon>
        <taxon>Pseudomonadati</taxon>
        <taxon>Campylobacterota</taxon>
        <taxon>Epsilonproteobacteria</taxon>
        <taxon>Campylobacterales</taxon>
        <taxon>Sulfurimonadaceae</taxon>
        <taxon>Sulfurimonas</taxon>
    </lineage>
</organism>
<keyword evidence="2" id="KW-1185">Reference proteome</keyword>
<dbReference type="Gene3D" id="2.30.30.110">
    <property type="match status" value="1"/>
</dbReference>
<dbReference type="InterPro" id="IPR003477">
    <property type="entry name" value="PemK-like"/>
</dbReference>
<dbReference type="Pfam" id="PF02452">
    <property type="entry name" value="PemK_toxin"/>
    <property type="match status" value="1"/>
</dbReference>
<evidence type="ECO:0000313" key="1">
    <source>
        <dbReference type="EMBL" id="QFR42567.1"/>
    </source>
</evidence>
<dbReference type="SUPFAM" id="SSF50118">
    <property type="entry name" value="Cell growth inhibitor/plasmid maintenance toxic component"/>
    <property type="match status" value="1"/>
</dbReference>
<dbReference type="Proteomes" id="UP000326061">
    <property type="component" value="Chromosome"/>
</dbReference>
<dbReference type="KEGG" id="suln:FJR47_01010"/>
<protein>
    <submittedName>
        <fullName evidence="1">Type II toxin-antitoxin system PemK/MazF family toxin</fullName>
    </submittedName>
</protein>
<dbReference type="InterPro" id="IPR011067">
    <property type="entry name" value="Plasmid_toxin/cell-grow_inhib"/>
</dbReference>
<proteinExistence type="predicted"/>
<dbReference type="EMBL" id="CP041166">
    <property type="protein sequence ID" value="QFR42567.1"/>
    <property type="molecule type" value="Genomic_DNA"/>
</dbReference>
<gene>
    <name evidence="1" type="ORF">FJR47_01010</name>
</gene>
<accession>A0AAJ4A279</accession>
<sequence>MEIAQGDIVLCEFYFSDLQASKKRPVLILKDNLPFNDFVAIPISSKVEKLHDDEVIIDDFDFENGNIPKKSKVMIRKTFVVSKSVVLKKYGVLSKKSFEKFHQSFCMYFKCSKL</sequence>
<dbReference type="AlphaFoldDB" id="A0AAJ4A279"/>
<reference evidence="2" key="1">
    <citation type="submission" date="2019-06" db="EMBL/GenBank/DDBJ databases">
        <title>Sulfurimonas gotlandica sp. nov., a chemoautotrophic and psychrotolerant epsilonproteobacterium isolated from a pelagic redoxcline, and an emended description of the genus Sulfurimonas.</title>
        <authorList>
            <person name="Wang S."/>
            <person name="Jiang L."/>
            <person name="Shao Z."/>
        </authorList>
    </citation>
    <scope>NUCLEOTIDE SEQUENCE [LARGE SCALE GENOMIC DNA]</scope>
    <source>
        <strain evidence="2">1-1N</strain>
    </source>
</reference>
<dbReference type="RefSeq" id="WP_152298638.1">
    <property type="nucleotide sequence ID" value="NZ_CP041166.1"/>
</dbReference>